<protein>
    <submittedName>
        <fullName evidence="2">Phage tail assembly protein</fullName>
    </submittedName>
</protein>
<evidence type="ECO:0000313" key="3">
    <source>
        <dbReference type="Proteomes" id="UP000245551"/>
    </source>
</evidence>
<evidence type="ECO:0000256" key="1">
    <source>
        <dbReference type="SAM" id="MobiDB-lite"/>
    </source>
</evidence>
<accession>A0A2T8WNF1</accession>
<feature type="region of interest" description="Disordered" evidence="1">
    <location>
        <begin position="87"/>
        <end position="113"/>
    </location>
</feature>
<proteinExistence type="predicted"/>
<dbReference type="InterPro" id="IPR019289">
    <property type="entry name" value="Phage_tail_E/E"/>
</dbReference>
<dbReference type="EMBL" id="QDLV01000074">
    <property type="protein sequence ID" value="PVJ39899.1"/>
    <property type="molecule type" value="Genomic_DNA"/>
</dbReference>
<evidence type="ECO:0000313" key="2">
    <source>
        <dbReference type="EMBL" id="PVJ39899.1"/>
    </source>
</evidence>
<comment type="caution">
    <text evidence="2">The sequence shown here is derived from an EMBL/GenBank/DDBJ whole genome shotgun (WGS) entry which is preliminary data.</text>
</comment>
<dbReference type="AlphaFoldDB" id="A0A2T8WNF1"/>
<dbReference type="Pfam" id="PF10109">
    <property type="entry name" value="Phage_TAC_7"/>
    <property type="match status" value="1"/>
</dbReference>
<organism evidence="2 3">
    <name type="scientific">Salmonella enterica subsp. enterica serovar Gaminara</name>
    <dbReference type="NCBI Taxonomy" id="913070"/>
    <lineage>
        <taxon>Bacteria</taxon>
        <taxon>Pseudomonadati</taxon>
        <taxon>Pseudomonadota</taxon>
        <taxon>Gammaproteobacteria</taxon>
        <taxon>Enterobacterales</taxon>
        <taxon>Enterobacteriaceae</taxon>
        <taxon>Salmonella</taxon>
    </lineage>
</organism>
<reference evidence="2 3" key="1">
    <citation type="submission" date="2018-04" db="EMBL/GenBank/DDBJ databases">
        <title>Serotype diversity and antimicrobial resistance among Salmonella enterica isolated from patients at an equine referral hospital.</title>
        <authorList>
            <person name="Leon I.M."/>
            <person name="Lawhon S.D."/>
            <person name="Norman K.N."/>
            <person name="Threadgill D.S."/>
            <person name="Ohta N."/>
            <person name="Vinasco J."/>
            <person name="Scott H.M."/>
        </authorList>
    </citation>
    <scope>NUCLEOTIDE SEQUENCE [LARGE SCALE GENOMIC DNA]</scope>
    <source>
        <strain evidence="2 3">230</strain>
    </source>
</reference>
<dbReference type="Proteomes" id="UP000245551">
    <property type="component" value="Unassembled WGS sequence"/>
</dbReference>
<dbReference type="RefSeq" id="WP_059347724.1">
    <property type="nucleotide sequence ID" value="NZ_QDLV01000074.1"/>
</dbReference>
<sequence length="113" mass="12312">MSQTNTEAEIFPLQFPFTTAAGDSISQLALKRLTVKDLKQVKKTHKDPADWDEPLIARSTGLLPEDLDNMDLADYLELQTRFQKITGLGKKPEDDDKGTGATGEVVPVPAGGN</sequence>
<name>A0A2T8WNF1_SALET</name>
<gene>
    <name evidence="2" type="ORF">C4855_27360</name>
</gene>